<dbReference type="PANTHER" id="PTHR34290:SF2">
    <property type="entry name" value="OS04G0668800 PROTEIN"/>
    <property type="match status" value="1"/>
</dbReference>
<accession>A0A5C7H0J2</accession>
<dbReference type="InterPro" id="IPR044691">
    <property type="entry name" value="DCC1_Trx"/>
</dbReference>
<dbReference type="EMBL" id="VAHF01000011">
    <property type="protein sequence ID" value="TXG50327.1"/>
    <property type="molecule type" value="Genomic_DNA"/>
</dbReference>
<dbReference type="AlphaFoldDB" id="A0A5C7H0J2"/>
<proteinExistence type="predicted"/>
<dbReference type="SUPFAM" id="SSF52833">
    <property type="entry name" value="Thioredoxin-like"/>
    <property type="match status" value="1"/>
</dbReference>
<dbReference type="Proteomes" id="UP000323000">
    <property type="component" value="Chromosome 11"/>
</dbReference>
<dbReference type="Pfam" id="PF04134">
    <property type="entry name" value="DCC1-like"/>
    <property type="match status" value="1"/>
</dbReference>
<gene>
    <name evidence="1" type="ORF">EZV62_022851</name>
</gene>
<evidence type="ECO:0000313" key="2">
    <source>
        <dbReference type="Proteomes" id="UP000323000"/>
    </source>
</evidence>
<name>A0A5C7H0J2_9ROSI</name>
<dbReference type="GO" id="GO:0015035">
    <property type="term" value="F:protein-disulfide reductase activity"/>
    <property type="evidence" value="ECO:0007669"/>
    <property type="project" value="InterPro"/>
</dbReference>
<dbReference type="PANTHER" id="PTHR34290">
    <property type="entry name" value="SI:CH73-390P7.2"/>
    <property type="match status" value="1"/>
</dbReference>
<protein>
    <recommendedName>
        <fullName evidence="3">Thiol-disulfide oxidoreductase DCC</fullName>
    </recommendedName>
</protein>
<dbReference type="InterPro" id="IPR036249">
    <property type="entry name" value="Thioredoxin-like_sf"/>
</dbReference>
<comment type="caution">
    <text evidence="1">The sequence shown here is derived from an EMBL/GenBank/DDBJ whole genome shotgun (WGS) entry which is preliminary data.</text>
</comment>
<keyword evidence="2" id="KW-1185">Reference proteome</keyword>
<sequence length="225" mass="25660">MALRSGAAAIACIAREKATPFLLSKSPRFHHFPSHSLQRFTSHPNHQTGFKNQIRAIQEATANPLNPKKEYEQKKEQSSPAENWKIKMLYDGDCPLCMREVNMLQERNQQYGTIKFVDISSDEYSPEENQGLDYKTVMGRIHAILSDGTVVTDVEAFRRLYEQVGLGWVYAVTKYEPIATIADAVYGFWAKYRLQVTGRPPLEEVLEARRKKKVEVCGDNNGCKM</sequence>
<dbReference type="OrthoDB" id="441708at2759"/>
<organism evidence="1 2">
    <name type="scientific">Acer yangbiense</name>
    <dbReference type="NCBI Taxonomy" id="1000413"/>
    <lineage>
        <taxon>Eukaryota</taxon>
        <taxon>Viridiplantae</taxon>
        <taxon>Streptophyta</taxon>
        <taxon>Embryophyta</taxon>
        <taxon>Tracheophyta</taxon>
        <taxon>Spermatophyta</taxon>
        <taxon>Magnoliopsida</taxon>
        <taxon>eudicotyledons</taxon>
        <taxon>Gunneridae</taxon>
        <taxon>Pentapetalae</taxon>
        <taxon>rosids</taxon>
        <taxon>malvids</taxon>
        <taxon>Sapindales</taxon>
        <taxon>Sapindaceae</taxon>
        <taxon>Hippocastanoideae</taxon>
        <taxon>Acereae</taxon>
        <taxon>Acer</taxon>
    </lineage>
</organism>
<evidence type="ECO:0000313" key="1">
    <source>
        <dbReference type="EMBL" id="TXG50327.1"/>
    </source>
</evidence>
<evidence type="ECO:0008006" key="3">
    <source>
        <dbReference type="Google" id="ProtNLM"/>
    </source>
</evidence>
<reference evidence="2" key="1">
    <citation type="journal article" date="2019" name="Gigascience">
        <title>De novo genome assembly of the endangered Acer yangbiense, a plant species with extremely small populations endemic to Yunnan Province, China.</title>
        <authorList>
            <person name="Yang J."/>
            <person name="Wariss H.M."/>
            <person name="Tao L."/>
            <person name="Zhang R."/>
            <person name="Yun Q."/>
            <person name="Hollingsworth P."/>
            <person name="Dao Z."/>
            <person name="Luo G."/>
            <person name="Guo H."/>
            <person name="Ma Y."/>
            <person name="Sun W."/>
        </authorList>
    </citation>
    <scope>NUCLEOTIDE SEQUENCE [LARGE SCALE GENOMIC DNA]</scope>
    <source>
        <strain evidence="2">cv. Malutang</strain>
    </source>
</reference>
<dbReference type="InterPro" id="IPR007263">
    <property type="entry name" value="DCC1-like"/>
</dbReference>